<dbReference type="EMBL" id="QXDL01000086">
    <property type="protein sequence ID" value="RIH83725.1"/>
    <property type="molecule type" value="Genomic_DNA"/>
</dbReference>
<evidence type="ECO:0000313" key="4">
    <source>
        <dbReference type="Proteomes" id="UP000265715"/>
    </source>
</evidence>
<dbReference type="PROSITE" id="PS50914">
    <property type="entry name" value="BON"/>
    <property type="match status" value="2"/>
</dbReference>
<dbReference type="RefSeq" id="WP_119315258.1">
    <property type="nucleotide sequence ID" value="NZ_QXDL01000086.1"/>
</dbReference>
<evidence type="ECO:0000259" key="2">
    <source>
        <dbReference type="PROSITE" id="PS51782"/>
    </source>
</evidence>
<dbReference type="Pfam" id="PF04972">
    <property type="entry name" value="BON"/>
    <property type="match status" value="2"/>
</dbReference>
<dbReference type="InterPro" id="IPR014004">
    <property type="entry name" value="Transpt-assoc_nodulatn_dom_bac"/>
</dbReference>
<keyword evidence="4" id="KW-1185">Reference proteome</keyword>
<reference evidence="3 4" key="1">
    <citation type="submission" date="2018-08" db="EMBL/GenBank/DDBJ databases">
        <title>Meiothermus terrae DSM 26712 genome sequencing project.</title>
        <authorList>
            <person name="Da Costa M.S."/>
            <person name="Albuquerque L."/>
            <person name="Raposo P."/>
            <person name="Froufe H.J.C."/>
            <person name="Barroso C.S."/>
            <person name="Egas C."/>
        </authorList>
    </citation>
    <scope>NUCLEOTIDE SEQUENCE [LARGE SCALE GENOMIC DNA]</scope>
    <source>
        <strain evidence="3 4">DSM 26712</strain>
    </source>
</reference>
<dbReference type="Pfam" id="PF01476">
    <property type="entry name" value="LysM"/>
    <property type="match status" value="1"/>
</dbReference>
<feature type="domain" description="LysM" evidence="2">
    <location>
        <begin position="178"/>
        <end position="227"/>
    </location>
</feature>
<dbReference type="Proteomes" id="UP000265715">
    <property type="component" value="Unassembled WGS sequence"/>
</dbReference>
<organism evidence="3 4">
    <name type="scientific">Calidithermus terrae</name>
    <dbReference type="NCBI Taxonomy" id="1408545"/>
    <lineage>
        <taxon>Bacteria</taxon>
        <taxon>Thermotogati</taxon>
        <taxon>Deinococcota</taxon>
        <taxon>Deinococci</taxon>
        <taxon>Thermales</taxon>
        <taxon>Thermaceae</taxon>
        <taxon>Calidithermus</taxon>
    </lineage>
</organism>
<dbReference type="InterPro" id="IPR036779">
    <property type="entry name" value="LysM_dom_sf"/>
</dbReference>
<comment type="caution">
    <text evidence="3">The sequence shown here is derived from an EMBL/GenBank/DDBJ whole genome shotgun (WGS) entry which is preliminary data.</text>
</comment>
<gene>
    <name evidence="3" type="ORF">Mterra_02198</name>
</gene>
<accession>A0A399EHY9</accession>
<dbReference type="SMART" id="SM00257">
    <property type="entry name" value="LysM"/>
    <property type="match status" value="1"/>
</dbReference>
<dbReference type="InterPro" id="IPR051686">
    <property type="entry name" value="Lipoprotein_DolP"/>
</dbReference>
<name>A0A399EHY9_9DEIN</name>
<dbReference type="PANTHER" id="PTHR34606:SF15">
    <property type="entry name" value="BON DOMAIN-CONTAINING PROTEIN"/>
    <property type="match status" value="1"/>
</dbReference>
<sequence length="229" mass="24639">MWPFGKSIADRVKDALKELRITQNLDLDVRERGGVVSFAGEVPNERYLRLLETVAMGVNGVKSVDTSGVVFAASAPEPEAATAELIKEAETSSAIAKAVYNNIRANGELKDDPIDVLQKGTGVVLRGAVDSQHEYNLAVQLAQGTPGVGEVDASGLKVVEGAKQKAKAEAGYVNVPDEWYTVQPGDTLSEIALKFYGDGTRESYMKIARANGIENPDLIRVGQRLQIPR</sequence>
<protein>
    <submittedName>
        <fullName evidence="3">BON domain protein</fullName>
    </submittedName>
</protein>
<evidence type="ECO:0000313" key="3">
    <source>
        <dbReference type="EMBL" id="RIH83725.1"/>
    </source>
</evidence>
<proteinExistence type="predicted"/>
<dbReference type="InterPro" id="IPR018392">
    <property type="entry name" value="LysM"/>
</dbReference>
<dbReference type="SUPFAM" id="SSF54106">
    <property type="entry name" value="LysM domain"/>
    <property type="match status" value="1"/>
</dbReference>
<dbReference type="Gene3D" id="3.10.350.10">
    <property type="entry name" value="LysM domain"/>
    <property type="match status" value="1"/>
</dbReference>
<evidence type="ECO:0000259" key="1">
    <source>
        <dbReference type="PROSITE" id="PS50914"/>
    </source>
</evidence>
<dbReference type="PROSITE" id="PS51782">
    <property type="entry name" value="LYSM"/>
    <property type="match status" value="1"/>
</dbReference>
<dbReference type="OrthoDB" id="9787225at2"/>
<dbReference type="SMART" id="SM00749">
    <property type="entry name" value="BON"/>
    <property type="match status" value="2"/>
</dbReference>
<dbReference type="CDD" id="cd00118">
    <property type="entry name" value="LysM"/>
    <property type="match status" value="1"/>
</dbReference>
<dbReference type="AlphaFoldDB" id="A0A399EHY9"/>
<dbReference type="Gene3D" id="3.30.1340.30">
    <property type="match status" value="1"/>
</dbReference>
<dbReference type="InterPro" id="IPR007055">
    <property type="entry name" value="BON_dom"/>
</dbReference>
<feature type="domain" description="BON" evidence="1">
    <location>
        <begin position="4"/>
        <end position="73"/>
    </location>
</feature>
<feature type="domain" description="BON" evidence="1">
    <location>
        <begin position="91"/>
        <end position="160"/>
    </location>
</feature>
<dbReference type="PANTHER" id="PTHR34606">
    <property type="entry name" value="BON DOMAIN-CONTAINING PROTEIN"/>
    <property type="match status" value="1"/>
</dbReference>